<dbReference type="CDD" id="cd00093">
    <property type="entry name" value="HTH_XRE"/>
    <property type="match status" value="1"/>
</dbReference>
<dbReference type="InterPro" id="IPR001387">
    <property type="entry name" value="Cro/C1-type_HTH"/>
</dbReference>
<reference evidence="1 2" key="2">
    <citation type="journal article" date="2015" name="Biomed. Res. Int.">
        <title>Effects of Arsenite Resistance on the Growth and Functional Gene Expression of Leptospirillum ferriphilum and Acidithiobacillus thiooxidans in Pure Culture and Coculture.</title>
        <authorList>
            <person name="Jiang H."/>
            <person name="Liang Y."/>
            <person name="Yin H."/>
            <person name="Xiao Y."/>
            <person name="Guo X."/>
            <person name="Xu Y."/>
            <person name="Hu Q."/>
            <person name="Liu H."/>
            <person name="Liu X."/>
        </authorList>
    </citation>
    <scope>NUCLEOTIDE SEQUENCE [LARGE SCALE GENOMIC DNA]</scope>
    <source>
        <strain evidence="1 2">YSK</strain>
    </source>
</reference>
<dbReference type="HOGENOM" id="CLU_1188785_0_0_0"/>
<keyword evidence="2" id="KW-1185">Reference proteome</keyword>
<dbReference type="EMBL" id="CP007243">
    <property type="protein sequence ID" value="AIA31354.1"/>
    <property type="molecule type" value="Genomic_DNA"/>
</dbReference>
<dbReference type="KEGG" id="lfp:Y981_00215"/>
<protein>
    <submittedName>
        <fullName evidence="1">Uncharacterized protein</fullName>
    </submittedName>
</protein>
<dbReference type="AlphaFoldDB" id="A0A059XRZ8"/>
<reference evidence="2" key="1">
    <citation type="submission" date="2014-02" db="EMBL/GenBank/DDBJ databases">
        <title>Complete genome sequence and comparative genomic analysis of the nitrogen-fixing bacterium Leptospirillum ferriphilum YSK.</title>
        <authorList>
            <person name="Guo X."/>
            <person name="Yin H."/>
            <person name="Liang Y."/>
            <person name="Hu Q."/>
            <person name="Ma L."/>
            <person name="Xiao Y."/>
            <person name="Zhang X."/>
            <person name="Qiu G."/>
            <person name="Liu X."/>
        </authorList>
    </citation>
    <scope>NUCLEOTIDE SEQUENCE [LARGE SCALE GENOMIC DNA]</scope>
    <source>
        <strain evidence="2">YSK</strain>
    </source>
</reference>
<evidence type="ECO:0000313" key="2">
    <source>
        <dbReference type="Proteomes" id="UP000027059"/>
    </source>
</evidence>
<evidence type="ECO:0000313" key="1">
    <source>
        <dbReference type="EMBL" id="AIA31354.1"/>
    </source>
</evidence>
<proteinExistence type="predicted"/>
<name>A0A059XRZ8_9BACT</name>
<sequence>MITNEYRRLAGILIELSDRPVLYWASVCGFHPSNVSNWLRGRETLSEENQARLLKALYLDLDTMKLDPSRVHIWIVAVHEPETLKDAAEAFLESETWMTMLSPDPDGPDALSQAPQVALLRSGNLRIVLLRKLFPTKMSENPLSQKAGTPWIRPSLIPGGRWKAKGIASDEDAPPLLAPGPLLFDLVLGNVSIDQFDALMEKSAPWNWKDVEALARKVGLSAREVAEMIRDRK</sequence>
<accession>A0A059XRZ8</accession>
<organism evidence="1 2">
    <name type="scientific">Leptospirillum ferriphilum YSK</name>
    <dbReference type="NCBI Taxonomy" id="1441628"/>
    <lineage>
        <taxon>Bacteria</taxon>
        <taxon>Pseudomonadati</taxon>
        <taxon>Nitrospirota</taxon>
        <taxon>Nitrospiria</taxon>
        <taxon>Nitrospirales</taxon>
        <taxon>Nitrospiraceae</taxon>
        <taxon>Leptospirillum</taxon>
    </lineage>
</organism>
<gene>
    <name evidence="1" type="ORF">Y981_00215</name>
</gene>
<dbReference type="Proteomes" id="UP000027059">
    <property type="component" value="Chromosome"/>
</dbReference>